<keyword evidence="4" id="KW-0720">Serine protease</keyword>
<evidence type="ECO:0000313" key="10">
    <source>
        <dbReference type="Proteomes" id="UP000572953"/>
    </source>
</evidence>
<comment type="similarity">
    <text evidence="1">Belongs to the peptidase S49 family.</text>
</comment>
<dbReference type="GO" id="GO:0004176">
    <property type="term" value="F:ATP-dependent peptidase activity"/>
    <property type="evidence" value="ECO:0007669"/>
    <property type="project" value="InterPro"/>
</dbReference>
<evidence type="ECO:0000313" key="9">
    <source>
        <dbReference type="EMBL" id="NCU62573.1"/>
    </source>
</evidence>
<keyword evidence="3" id="KW-0378">Hydrolase</keyword>
<dbReference type="Gene3D" id="6.20.330.10">
    <property type="match status" value="1"/>
</dbReference>
<dbReference type="EMBL" id="RGOB01000031">
    <property type="protein sequence ID" value="NCU53011.1"/>
    <property type="molecule type" value="Genomic_DNA"/>
</dbReference>
<evidence type="ECO:0000313" key="6">
    <source>
        <dbReference type="EMBL" id="NBN87668.1"/>
    </source>
</evidence>
<name>A0A845S4C8_9PROT</name>
<evidence type="ECO:0000256" key="1">
    <source>
        <dbReference type="ARBA" id="ARBA00008683"/>
    </source>
</evidence>
<dbReference type="Proteomes" id="UP000699985">
    <property type="component" value="Unassembled WGS sequence"/>
</dbReference>
<gene>
    <name evidence="6" type="ORF">EBV32_01045</name>
    <name evidence="9" type="ORF">EBV78_00525</name>
    <name evidence="7" type="ORF">EBX29_00725</name>
    <name evidence="8" type="ORF">EBX74_01715</name>
</gene>
<dbReference type="PRINTS" id="PR00127">
    <property type="entry name" value="CLPPROTEASEP"/>
</dbReference>
<feature type="domain" description="Peptidase S49" evidence="5">
    <location>
        <begin position="77"/>
        <end position="221"/>
    </location>
</feature>
<dbReference type="InterPro" id="IPR047272">
    <property type="entry name" value="S49_SppA_C"/>
</dbReference>
<evidence type="ECO:0000256" key="2">
    <source>
        <dbReference type="ARBA" id="ARBA00022670"/>
    </source>
</evidence>
<reference evidence="9 10" key="1">
    <citation type="submission" date="2018-10" db="EMBL/GenBank/DDBJ databases">
        <title>Iterative Subtractive Binning of Freshwater Chronoseries Metagenomes Recovers Nearly Complete Genomes from over Four Hundred Novel Species.</title>
        <authorList>
            <person name="Rodriguez-R L.M."/>
            <person name="Tsementzi D."/>
            <person name="Luo C."/>
            <person name="Konstantinidis K.T."/>
        </authorList>
    </citation>
    <scope>NUCLEOTIDE SEQUENCE [LARGE SCALE GENOMIC DNA]</scope>
    <source>
        <strain evidence="9">WB7_2B_003</strain>
        <strain evidence="6">WB7_6_001</strain>
        <strain evidence="7">WB8_1A_003</strain>
        <strain evidence="8">WB8_2A_004</strain>
    </source>
</reference>
<dbReference type="EMBL" id="RGMI01000013">
    <property type="protein sequence ID" value="NCU50296.1"/>
    <property type="molecule type" value="Genomic_DNA"/>
</dbReference>
<dbReference type="Proteomes" id="UP000713222">
    <property type="component" value="Unassembled WGS sequence"/>
</dbReference>
<dbReference type="InterPro" id="IPR002142">
    <property type="entry name" value="Peptidase_S49"/>
</dbReference>
<dbReference type="GO" id="GO:0004252">
    <property type="term" value="F:serine-type endopeptidase activity"/>
    <property type="evidence" value="ECO:0007669"/>
    <property type="project" value="InterPro"/>
</dbReference>
<dbReference type="SUPFAM" id="SSF52096">
    <property type="entry name" value="ClpP/crotonase"/>
    <property type="match status" value="1"/>
</dbReference>
<dbReference type="GO" id="GO:0006508">
    <property type="term" value="P:proteolysis"/>
    <property type="evidence" value="ECO:0007669"/>
    <property type="project" value="UniProtKB-KW"/>
</dbReference>
<dbReference type="InterPro" id="IPR029045">
    <property type="entry name" value="ClpP/crotonase-like_dom_sf"/>
</dbReference>
<dbReference type="AlphaFoldDB" id="A0A845S4C8"/>
<proteinExistence type="inferred from homology"/>
<dbReference type="InterPro" id="IPR001907">
    <property type="entry name" value="ClpP"/>
</dbReference>
<dbReference type="Proteomes" id="UP000747791">
    <property type="component" value="Unassembled WGS sequence"/>
</dbReference>
<dbReference type="CDD" id="cd07023">
    <property type="entry name" value="S49_Sppa_N_C"/>
    <property type="match status" value="1"/>
</dbReference>
<dbReference type="EMBL" id="RGET01000007">
    <property type="protein sequence ID" value="NBN87668.1"/>
    <property type="molecule type" value="Genomic_DNA"/>
</dbReference>
<dbReference type="PANTHER" id="PTHR42987:SF8">
    <property type="entry name" value="PROTEINASE"/>
    <property type="match status" value="1"/>
</dbReference>
<sequence length="270" mass="30051">MFSFFKSKPTISLIRLNGVIGNVGRFSQGMSYASQSDIIKKAFALKNIKAVVISINSPGGSPVQSNLLYDLIRSEADDKKVKVITYAEDVAASGGYMLMCAGDEIYANANSIVGSIGVIYSAFGFQELIKKIGVQRRVHTAGDSKSILDPFLEEKKEDVEKLKSLQKDLHEEFINLVKNSRKDKLKSENYSMLFSGEFWSGKKSLQLGLIDGVGTLQKILKDKFGKDLKVKKFEAAQSWLKRKLSSQLPGSYLEVVNELEVRSIWNKYGL</sequence>
<comment type="caution">
    <text evidence="9">The sequence shown here is derived from an EMBL/GenBank/DDBJ whole genome shotgun (WGS) entry which is preliminary data.</text>
</comment>
<dbReference type="Pfam" id="PF01343">
    <property type="entry name" value="Peptidase_S49"/>
    <property type="match status" value="1"/>
</dbReference>
<evidence type="ECO:0000259" key="5">
    <source>
        <dbReference type="Pfam" id="PF01343"/>
    </source>
</evidence>
<accession>A0A845S4C8</accession>
<organism evidence="9 10">
    <name type="scientific">Candidatus Fonsibacter lacus</name>
    <dbReference type="NCBI Taxonomy" id="2576439"/>
    <lineage>
        <taxon>Bacteria</taxon>
        <taxon>Pseudomonadati</taxon>
        <taxon>Pseudomonadota</taxon>
        <taxon>Alphaproteobacteria</taxon>
        <taxon>Candidatus Pelagibacterales</taxon>
        <taxon>Candidatus Pelagibacterales incertae sedis</taxon>
        <taxon>Candidatus Fonsibacter</taxon>
    </lineage>
</organism>
<keyword evidence="2" id="KW-0645">Protease</keyword>
<evidence type="ECO:0000256" key="3">
    <source>
        <dbReference type="ARBA" id="ARBA00022801"/>
    </source>
</evidence>
<dbReference type="Gene3D" id="3.90.226.10">
    <property type="entry name" value="2-enoyl-CoA Hydratase, Chain A, domain 1"/>
    <property type="match status" value="1"/>
</dbReference>
<dbReference type="EMBL" id="RGGN01000007">
    <property type="protein sequence ID" value="NCU62573.1"/>
    <property type="molecule type" value="Genomic_DNA"/>
</dbReference>
<dbReference type="Proteomes" id="UP000572953">
    <property type="component" value="Unassembled WGS sequence"/>
</dbReference>
<dbReference type="PANTHER" id="PTHR42987">
    <property type="entry name" value="PEPTIDASE S49"/>
    <property type="match status" value="1"/>
</dbReference>
<evidence type="ECO:0000313" key="7">
    <source>
        <dbReference type="EMBL" id="NCU50296.1"/>
    </source>
</evidence>
<protein>
    <submittedName>
        <fullName evidence="9">S49 family peptidase</fullName>
    </submittedName>
</protein>
<evidence type="ECO:0000256" key="4">
    <source>
        <dbReference type="ARBA" id="ARBA00022825"/>
    </source>
</evidence>
<evidence type="ECO:0000313" key="8">
    <source>
        <dbReference type="EMBL" id="NCU53011.1"/>
    </source>
</evidence>